<reference evidence="1 2" key="1">
    <citation type="submission" date="2019-12" db="EMBL/GenBank/DDBJ databases">
        <title>Whole-genome analyses of novel actinobacteria.</title>
        <authorList>
            <person name="Sahin N."/>
            <person name="Saygin H."/>
        </authorList>
    </citation>
    <scope>NUCLEOTIDE SEQUENCE [LARGE SCALE GENOMIC DNA]</scope>
    <source>
        <strain evidence="1 2">KC615</strain>
    </source>
</reference>
<organism evidence="1 2">
    <name type="scientific">Shimazuella alba</name>
    <dbReference type="NCBI Taxonomy" id="2690964"/>
    <lineage>
        <taxon>Bacteria</taxon>
        <taxon>Bacillati</taxon>
        <taxon>Bacillota</taxon>
        <taxon>Bacilli</taxon>
        <taxon>Bacillales</taxon>
        <taxon>Thermoactinomycetaceae</taxon>
        <taxon>Shimazuella</taxon>
    </lineage>
</organism>
<protein>
    <submittedName>
        <fullName evidence="1">Uncharacterized protein</fullName>
    </submittedName>
</protein>
<keyword evidence="2" id="KW-1185">Reference proteome</keyword>
<name>A0A6I4VY75_9BACL</name>
<gene>
    <name evidence="1" type="ORF">GSM42_06660</name>
</gene>
<dbReference type="RefSeq" id="WP_160800760.1">
    <property type="nucleotide sequence ID" value="NZ_WUUL01000003.1"/>
</dbReference>
<dbReference type="Proteomes" id="UP000430692">
    <property type="component" value="Unassembled WGS sequence"/>
</dbReference>
<accession>A0A6I4VY75</accession>
<comment type="caution">
    <text evidence="1">The sequence shown here is derived from an EMBL/GenBank/DDBJ whole genome shotgun (WGS) entry which is preliminary data.</text>
</comment>
<sequence>MSQRNIFGYFQTMDQAQKAAEELKAQGFETISVDRFSPMLGGNPYDGDEEITSIFQNQSNSLTTTALGSPPMDDDARILAATHPDASGLAGGTGFSHPEDVCLTVITDNDRYEEAFDILEQYGARV</sequence>
<proteinExistence type="predicted"/>
<dbReference type="EMBL" id="WUUL01000003">
    <property type="protein sequence ID" value="MXQ53414.1"/>
    <property type="molecule type" value="Genomic_DNA"/>
</dbReference>
<evidence type="ECO:0000313" key="1">
    <source>
        <dbReference type="EMBL" id="MXQ53414.1"/>
    </source>
</evidence>
<evidence type="ECO:0000313" key="2">
    <source>
        <dbReference type="Proteomes" id="UP000430692"/>
    </source>
</evidence>
<dbReference type="AlphaFoldDB" id="A0A6I4VY75"/>